<organism evidence="1 2">
    <name type="scientific">Cetraspora pellucida</name>
    <dbReference type="NCBI Taxonomy" id="1433469"/>
    <lineage>
        <taxon>Eukaryota</taxon>
        <taxon>Fungi</taxon>
        <taxon>Fungi incertae sedis</taxon>
        <taxon>Mucoromycota</taxon>
        <taxon>Glomeromycotina</taxon>
        <taxon>Glomeromycetes</taxon>
        <taxon>Diversisporales</taxon>
        <taxon>Gigasporaceae</taxon>
        <taxon>Cetraspora</taxon>
    </lineage>
</organism>
<accession>A0ACA9NB60</accession>
<reference evidence="1" key="1">
    <citation type="submission" date="2021-06" db="EMBL/GenBank/DDBJ databases">
        <authorList>
            <person name="Kallberg Y."/>
            <person name="Tangrot J."/>
            <person name="Rosling A."/>
        </authorList>
    </citation>
    <scope>NUCLEOTIDE SEQUENCE</scope>
    <source>
        <strain evidence="1">28 12/20/2015</strain>
    </source>
</reference>
<gene>
    <name evidence="1" type="ORF">SPELUC_LOCUS8509</name>
</gene>
<dbReference type="Proteomes" id="UP000789366">
    <property type="component" value="Unassembled WGS sequence"/>
</dbReference>
<name>A0ACA9NB60_9GLOM</name>
<protein>
    <submittedName>
        <fullName evidence="1">4072_t:CDS:1</fullName>
    </submittedName>
</protein>
<comment type="caution">
    <text evidence="1">The sequence shown here is derived from an EMBL/GenBank/DDBJ whole genome shotgun (WGS) entry which is preliminary data.</text>
</comment>
<evidence type="ECO:0000313" key="1">
    <source>
        <dbReference type="EMBL" id="CAG8639445.1"/>
    </source>
</evidence>
<dbReference type="EMBL" id="CAJVPW010012867">
    <property type="protein sequence ID" value="CAG8639445.1"/>
    <property type="molecule type" value="Genomic_DNA"/>
</dbReference>
<proteinExistence type="predicted"/>
<keyword evidence="2" id="KW-1185">Reference proteome</keyword>
<evidence type="ECO:0000313" key="2">
    <source>
        <dbReference type="Proteomes" id="UP000789366"/>
    </source>
</evidence>
<sequence>MEKSNQMPGSFPGQPALSKFKVLPAHQFHYVVEVIRKREIGAEEAFQKLVKEMTDESKELVFIPVNNPNFHWSLLVYETKTKTFYHYDTLKGANYGYVKPLVKELLSQIHQTNHPDLEQYLLKRHAIKQGNGWDCRVAVIGIMRRIRELKFKQSLVDKLKYRRFRVGDDIGEEVQRQESRTEYLTKNGTNW</sequence>